<name>A0ABU6QKD6_9FABA</name>
<reference evidence="1 2" key="1">
    <citation type="journal article" date="2023" name="Plants (Basel)">
        <title>Bridging the Gap: Combining Genomics and Transcriptomics Approaches to Understand Stylosanthes scabra, an Orphan Legume from the Brazilian Caatinga.</title>
        <authorList>
            <person name="Ferreira-Neto J.R.C."/>
            <person name="da Silva M.D."/>
            <person name="Binneck E."/>
            <person name="de Melo N.F."/>
            <person name="da Silva R.H."/>
            <person name="de Melo A.L.T.M."/>
            <person name="Pandolfi V."/>
            <person name="Bustamante F.O."/>
            <person name="Brasileiro-Vidal A.C."/>
            <person name="Benko-Iseppon A.M."/>
        </authorList>
    </citation>
    <scope>NUCLEOTIDE SEQUENCE [LARGE SCALE GENOMIC DNA]</scope>
    <source>
        <tissue evidence="1">Leaves</tissue>
    </source>
</reference>
<accession>A0ABU6QKD6</accession>
<organism evidence="1 2">
    <name type="scientific">Stylosanthes scabra</name>
    <dbReference type="NCBI Taxonomy" id="79078"/>
    <lineage>
        <taxon>Eukaryota</taxon>
        <taxon>Viridiplantae</taxon>
        <taxon>Streptophyta</taxon>
        <taxon>Embryophyta</taxon>
        <taxon>Tracheophyta</taxon>
        <taxon>Spermatophyta</taxon>
        <taxon>Magnoliopsida</taxon>
        <taxon>eudicotyledons</taxon>
        <taxon>Gunneridae</taxon>
        <taxon>Pentapetalae</taxon>
        <taxon>rosids</taxon>
        <taxon>fabids</taxon>
        <taxon>Fabales</taxon>
        <taxon>Fabaceae</taxon>
        <taxon>Papilionoideae</taxon>
        <taxon>50 kb inversion clade</taxon>
        <taxon>dalbergioids sensu lato</taxon>
        <taxon>Dalbergieae</taxon>
        <taxon>Pterocarpus clade</taxon>
        <taxon>Stylosanthes</taxon>
    </lineage>
</organism>
<gene>
    <name evidence="1" type="ORF">PIB30_056479</name>
</gene>
<dbReference type="Proteomes" id="UP001341840">
    <property type="component" value="Unassembled WGS sequence"/>
</dbReference>
<keyword evidence="2" id="KW-1185">Reference proteome</keyword>
<sequence length="139" mass="15714">LVKPKHTPPTRERERDRRNWIRCSLTKLRRSSFRPSASPPLRSAFFNFPVLIHNCPVFAVLPPSVALCLLSVPIHHHSSFRAASTVLSADLRAAVLLNYSQSITLIQSRRCCWSFLPANRLQHHLQPIHLISCCSAASD</sequence>
<comment type="caution">
    <text evidence="1">The sequence shown here is derived from an EMBL/GenBank/DDBJ whole genome shotgun (WGS) entry which is preliminary data.</text>
</comment>
<evidence type="ECO:0000313" key="2">
    <source>
        <dbReference type="Proteomes" id="UP001341840"/>
    </source>
</evidence>
<feature type="non-terminal residue" evidence="1">
    <location>
        <position position="1"/>
    </location>
</feature>
<dbReference type="EMBL" id="JASCZI010000452">
    <property type="protein sequence ID" value="MED6111891.1"/>
    <property type="molecule type" value="Genomic_DNA"/>
</dbReference>
<proteinExistence type="predicted"/>
<protein>
    <submittedName>
        <fullName evidence="1">Uncharacterized protein</fullName>
    </submittedName>
</protein>
<evidence type="ECO:0000313" key="1">
    <source>
        <dbReference type="EMBL" id="MED6111891.1"/>
    </source>
</evidence>